<protein>
    <submittedName>
        <fullName evidence="2">Uncharacterized protein</fullName>
    </submittedName>
</protein>
<dbReference type="EMBL" id="OE840295">
    <property type="protein sequence ID" value="CAD7590021.1"/>
    <property type="molecule type" value="Genomic_DNA"/>
</dbReference>
<feature type="compositionally biased region" description="Polar residues" evidence="1">
    <location>
        <begin position="67"/>
        <end position="81"/>
    </location>
</feature>
<evidence type="ECO:0000313" key="2">
    <source>
        <dbReference type="EMBL" id="CAD7590021.1"/>
    </source>
</evidence>
<reference evidence="2" key="1">
    <citation type="submission" date="2020-11" db="EMBL/GenBank/DDBJ databases">
        <authorList>
            <person name="Tran Van P."/>
        </authorList>
    </citation>
    <scope>NUCLEOTIDE SEQUENCE</scope>
</reference>
<sequence length="279" mass="30405">MDLASITAIRIKYAPMQRSARARLHMRNLGTVILNLDDRSTSSTARLPTSAATATTHTAARSPQLPMRSSQGLKASGSGAQTTSRAWTVPGFKVTPSWWKVPSCSAAVIGRTGEATSDPSPPHPVLEVSLLKLCSQWLVGDRLTRGGTPLCSRPWHTYLVARILSRIVGRGELECAAVVRTAEDEEIEVQISVGSLSNNYTELRLQLFFRSKPFRPRLTGQPAGLTRSFIQSIVCFRSVRKLRKLFLKTSKSSSLVAARVSANSWSLAPGVVGFVSHTY</sequence>
<feature type="region of interest" description="Disordered" evidence="1">
    <location>
        <begin position="42"/>
        <end position="81"/>
    </location>
</feature>
<organism evidence="2">
    <name type="scientific">Timema genevievae</name>
    <name type="common">Walking stick</name>
    <dbReference type="NCBI Taxonomy" id="629358"/>
    <lineage>
        <taxon>Eukaryota</taxon>
        <taxon>Metazoa</taxon>
        <taxon>Ecdysozoa</taxon>
        <taxon>Arthropoda</taxon>
        <taxon>Hexapoda</taxon>
        <taxon>Insecta</taxon>
        <taxon>Pterygota</taxon>
        <taxon>Neoptera</taxon>
        <taxon>Polyneoptera</taxon>
        <taxon>Phasmatodea</taxon>
        <taxon>Timematodea</taxon>
        <taxon>Timematoidea</taxon>
        <taxon>Timematidae</taxon>
        <taxon>Timema</taxon>
    </lineage>
</organism>
<dbReference type="AlphaFoldDB" id="A0A7R9JWF9"/>
<gene>
    <name evidence="2" type="ORF">TGEB3V08_LOCUS3907</name>
</gene>
<accession>A0A7R9JWF9</accession>
<evidence type="ECO:0000256" key="1">
    <source>
        <dbReference type="SAM" id="MobiDB-lite"/>
    </source>
</evidence>
<name>A0A7R9JWF9_TIMGE</name>
<feature type="compositionally biased region" description="Low complexity" evidence="1">
    <location>
        <begin position="49"/>
        <end position="60"/>
    </location>
</feature>
<proteinExistence type="predicted"/>